<evidence type="ECO:0000256" key="7">
    <source>
        <dbReference type="ARBA" id="ARBA00023242"/>
    </source>
</evidence>
<dbReference type="OMA" id="INCPPIR"/>
<dbReference type="GO" id="GO:1904064">
    <property type="term" value="P:positive regulation of cation transmembrane transport"/>
    <property type="evidence" value="ECO:0007669"/>
    <property type="project" value="UniProtKB-ARBA"/>
</dbReference>
<evidence type="ECO:0000256" key="8">
    <source>
        <dbReference type="ARBA" id="ARBA00059890"/>
    </source>
</evidence>
<comment type="subcellular location">
    <subcellularLocation>
        <location evidence="1">Nucleus membrane</location>
    </subcellularLocation>
    <subcellularLocation>
        <location evidence="2">Sarcoplasmic reticulum</location>
    </subcellularLocation>
</comment>
<comment type="function">
    <text evidence="8">Binds to type II regulatory subunits of protein kinase A and anchors/targets them to the nuclear membrane or sarcoplasmic reticulum. May act as an adapter for assembling multiprotein complexes.</text>
</comment>
<feature type="compositionally biased region" description="Basic and acidic residues" evidence="13">
    <location>
        <begin position="1552"/>
        <end position="1561"/>
    </location>
</feature>
<dbReference type="SMART" id="SM00150">
    <property type="entry name" value="SPEC"/>
    <property type="match status" value="2"/>
</dbReference>
<name>A0A4W3GRR5_CALMI</name>
<evidence type="ECO:0000256" key="12">
    <source>
        <dbReference type="ARBA" id="ARBA00083564"/>
    </source>
</evidence>
<sequence>MSILLSPVRRQELDPMATDTSPMVTNMTPVEEPEGNGSLKTLDSSQRYEKPPPLHTGADWKVVLHLPEIETWLRMTSERVRDLTYSVQQDSDNRHVDVHLVQLKDICEDISDHVELIHALLETEISLKLLSYSVNVLVDIHTVQLLWHQLRVSVLVLRERILQGLQDSNGNYTRQTDILQAFSEDRKETCLDSLTEVDDSGQLTIKCSQDYLSLDCGITAFELSDYSPSEDLPCDSEAMTSSSFACSKSKSFGHWNCVDLQKGFPELVGSVGLLSVANSHSCSKQEESKTSEETQLTPVDCQSSPVDRKDTADTNTSLKTPLLASQTSPTENGNRKSFNEKPVTGTDDLVRKRHNQVRSSSAKSSQCESSTPKRSIKDCFNYNEESPTQPSLPKRALYFEEKSKDDMDVNCCRTSPTVLLHKAEMSKSTPSLLDPPDKSKLWLDLASPYPSAASYSYNALNNMGNKHGNQRVVPFQHNSKKQGVRQIKSPDKNQTKSSTVNGSFDLHKGTPRGQSSSACTLSSPQYSGESTAQNSILPVFKAQSNGFSSSRQASPYQKESQTIVNMDPYHSPHTKPSSGEKSKYNEICNSFNSQILATQSKDSHEQAVPSAELQKRELNIGSKSKSPESESMYAATVTKVPSHTPHGSSMAESLSFLPTVSLQQQKRTASTLSPSETAASDRKEIWFGSDEYLALPSHLKKTELLALKLENVTKLLSHTPMGGILQNIDDWELSEANSVSELCPPFHTKNRSRKEFLETGTISPSSSGDVAPSIEDSIESGPLSDILSDDELSIAEVGAAHDSRPHFPHHWLTQPAEKVSASTPNILSLVKQLQEDIQHQENNADIWGKIEGFVNKLDELINWLYEALETTENWTPPKADTDSLKLYLETHLSFKLNVDSHCALKDAVVEEGQQLLELIESQESGLKGMLQMITSQWQELQRQIKRQHSWILRALDIIKAEILATDVTVDCVEGPGCPKGEIQLINLETRRDAVEQMSLKLYSEQYTSSNKRTQEFAALSKVSRIGINSLLDFESEHQELWDWLIDMESIVMDSHDLMMSEEQQQHLYKKTLGEKTQDMVVGPNGAGPRDLLSPESSSLVRQLEVRIKELKGWMRDTELFIFNSCLLQEKEGTMDTQKKLQYFKSLCSEIKQRRRGIISVLRLCQRLLDDTDACCLDADRQSMQLIIVNLERRWEAIIMQAVQWQNRLQRQLGKEKILLSCIEPGSMDLNVFGEDLLEWDETDMSNNLIGIQDEIPDLAREQNSTPQLSPEPLESIADEFMLDQYSSGPGESLYSPGEAPSSSGPRFYQAYNLHSVQFYGRDRMTCFKNIPELPTSKYPNSLVRSTSKDSSFSSTDSLPDLLGGLTPVKEDKPTSQGPSESESGIVSEGDTETATNSETSLPNQVDQSQIRITTKPLHPLIELKHKDCPIRSCICKRQGSVEKKEGTNSATEQRTKNEVESTKNLQSLSMNNEGNLQPLDINKITPKGISNDLEAQYDVFTFYDYSYLQGPELELTMTITHSPEEKATDGSMSSKPHSAEYICKNKLSAPESKPDCSKPERSAPAVSAGNPKTYYSKVPDVRVSLDVTNDKEFTFLSQGSSVESFSIAGDIFQLGPSSYKNECLQRSTSLESWTIPYKGTEELFSHHGSGDISMGSDSVGELSKRTLDLLKRLENIQTPVSPKMKRSISDITLQSNSQKMSFTGQLSLDAASSVNEDSAASLTELSSSDELSLCSEDIVVHKNEISDSNALFKKHTNHSVTDEADVNISMIVNVSCTSACTDEEDDSDLLSSSTLTLTEEELHIKDDDDSSIATDDEITEESNNILDGNYMRSEFHHWLKPNFSVTKEKKKLDPGERVQCRKESSSTGLSTLKHISSLYPFLNSSGLLLPECKEKAKSTSLCQRERHFKQTSMAPVKHFCTDNLSDDVENGNVAKCPLKGKKELKVLDSKRQQNEKEEYTSKTHNTKCSKFEFFSRPGQQKTDISTTSYIPAQFPTQSPQRNECHACLEDNGSVKQVLPSFGFDSDDEIIFSGKPVKYDVDVSDGKIAPTCENKRKCQHDDTSAELLYNCHGDENITSEVSAEKSDAMLCSSHHKCENKQLEEANKGDTNICSSCICHSDIPQGIDGEEDSSVHNFVMEIIDMASSALKNISQHDSDITSPTSVAQIKEKVLEHSHRPLQLRKGDFYSYLSISSHDSDCGEVNTCIDEKSTTPLPLDFSDEFRPDNNAEEEAFLDEDFEEKCTDDPCVFISTLQKEALLDRAPYSLTKPISFPDRKPLSLPNDRLEVIVPKVIHATPNDQKILCERNLIKTNKISHNIKTLLGITGQVGHKSEDSIAPSLECHIETPYINPLLLKNQMDNIECSSEDESIFSTCKIEMPESNYTQLNIEETENRKSVKQPHEMRSNLVKDTQPNDSHFEKSGDNLFISTKIQFPQHGYPEYENCQETECKVEDKLYKKENNDDRGFNLSQEEIPTSSKFITEKPKKAKNSRTTADNLTVCPSHHSESLHDSHAARSVPKV</sequence>
<feature type="region of interest" description="Disordered" evidence="13">
    <location>
        <begin position="598"/>
        <end position="651"/>
    </location>
</feature>
<dbReference type="GO" id="GO:0031965">
    <property type="term" value="C:nuclear membrane"/>
    <property type="evidence" value="ECO:0007669"/>
    <property type="project" value="UniProtKB-SubCell"/>
</dbReference>
<evidence type="ECO:0000256" key="3">
    <source>
        <dbReference type="ARBA" id="ARBA00022553"/>
    </source>
</evidence>
<reference evidence="15" key="1">
    <citation type="journal article" date="2006" name="Science">
        <title>Ancient noncoding elements conserved in the human genome.</title>
        <authorList>
            <person name="Venkatesh B."/>
            <person name="Kirkness E.F."/>
            <person name="Loh Y.H."/>
            <person name="Halpern A.L."/>
            <person name="Lee A.P."/>
            <person name="Johnson J."/>
            <person name="Dandona N."/>
            <person name="Viswanathan L.D."/>
            <person name="Tay A."/>
            <person name="Venter J.C."/>
            <person name="Strausberg R.L."/>
            <person name="Brenner S."/>
        </authorList>
    </citation>
    <scope>NUCLEOTIDE SEQUENCE [LARGE SCALE GENOMIC DNA]</scope>
</reference>
<dbReference type="GO" id="GO:0016529">
    <property type="term" value="C:sarcoplasmic reticulum"/>
    <property type="evidence" value="ECO:0007669"/>
    <property type="project" value="UniProtKB-SubCell"/>
</dbReference>
<dbReference type="PANTHER" id="PTHR14514:SF2">
    <property type="entry name" value="A-KINASE ANCHOR PROTEIN 6"/>
    <property type="match status" value="1"/>
</dbReference>
<dbReference type="GO" id="GO:0048471">
    <property type="term" value="C:perinuclear region of cytoplasm"/>
    <property type="evidence" value="ECO:0007669"/>
    <property type="project" value="TreeGrafter"/>
</dbReference>
<reference evidence="15" key="2">
    <citation type="journal article" date="2007" name="PLoS Biol.">
        <title>Survey sequencing and comparative analysis of the elephant shark (Callorhinchus milii) genome.</title>
        <authorList>
            <person name="Venkatesh B."/>
            <person name="Kirkness E.F."/>
            <person name="Loh Y.H."/>
            <person name="Halpern A.L."/>
            <person name="Lee A.P."/>
            <person name="Johnson J."/>
            <person name="Dandona N."/>
            <person name="Viswanathan L.D."/>
            <person name="Tay A."/>
            <person name="Venter J.C."/>
            <person name="Strausberg R.L."/>
            <person name="Brenner S."/>
        </authorList>
    </citation>
    <scope>NUCLEOTIDE SEQUENCE [LARGE SCALE GENOMIC DNA]</scope>
</reference>
<keyword evidence="6" id="KW-0472">Membrane</keyword>
<dbReference type="Gene3D" id="1.20.58.60">
    <property type="match status" value="2"/>
</dbReference>
<evidence type="ECO:0000313" key="15">
    <source>
        <dbReference type="Proteomes" id="UP000314986"/>
    </source>
</evidence>
<feature type="compositionally biased region" description="Low complexity" evidence="13">
    <location>
        <begin position="1348"/>
        <end position="1357"/>
    </location>
</feature>
<dbReference type="GO" id="GO:0010959">
    <property type="term" value="P:regulation of metal ion transport"/>
    <property type="evidence" value="ECO:0007669"/>
    <property type="project" value="UniProtKB-ARBA"/>
</dbReference>
<feature type="compositionally biased region" description="Polar residues" evidence="13">
    <location>
        <begin position="639"/>
        <end position="651"/>
    </location>
</feature>
<proteinExistence type="predicted"/>
<feature type="region of interest" description="Disordered" evidence="13">
    <location>
        <begin position="1439"/>
        <end position="1463"/>
    </location>
</feature>
<feature type="region of interest" description="Disordered" evidence="13">
    <location>
        <begin position="284"/>
        <end position="392"/>
    </location>
</feature>
<evidence type="ECO:0000256" key="6">
    <source>
        <dbReference type="ARBA" id="ARBA00023136"/>
    </source>
</evidence>
<evidence type="ECO:0000256" key="11">
    <source>
        <dbReference type="ARBA" id="ARBA00079745"/>
    </source>
</evidence>
<keyword evidence="3" id="KW-0597">Phosphoprotein</keyword>
<keyword evidence="7" id="KW-0539">Nucleus</keyword>
<dbReference type="InterPro" id="IPR018159">
    <property type="entry name" value="Spectrin/alpha-actinin"/>
</dbReference>
<feature type="compositionally biased region" description="Low complexity" evidence="13">
    <location>
        <begin position="359"/>
        <end position="370"/>
    </location>
</feature>
<feature type="compositionally biased region" description="Polar residues" evidence="13">
    <location>
        <begin position="2467"/>
        <end position="2479"/>
    </location>
</feature>
<dbReference type="STRING" id="7868.ENSCMIP00000005710"/>
<feature type="compositionally biased region" description="Basic and acidic residues" evidence="13">
    <location>
        <begin position="2503"/>
        <end position="2513"/>
    </location>
</feature>
<dbReference type="Proteomes" id="UP000314986">
    <property type="component" value="Unassembled WGS sequence"/>
</dbReference>
<dbReference type="GO" id="GO:0051018">
    <property type="term" value="F:protein kinase A binding"/>
    <property type="evidence" value="ECO:0007669"/>
    <property type="project" value="TreeGrafter"/>
</dbReference>
<evidence type="ECO:0000256" key="4">
    <source>
        <dbReference type="ARBA" id="ARBA00022737"/>
    </source>
</evidence>
<evidence type="ECO:0000256" key="1">
    <source>
        <dbReference type="ARBA" id="ARBA00004126"/>
    </source>
</evidence>
<dbReference type="Ensembl" id="ENSCMIT00000005904.1">
    <property type="protein sequence ID" value="ENSCMIP00000005710.1"/>
    <property type="gene ID" value="ENSCMIG00000003312.1"/>
</dbReference>
<feature type="region of interest" description="Disordered" evidence="13">
    <location>
        <begin position="546"/>
        <end position="584"/>
    </location>
</feature>
<keyword evidence="15" id="KW-1185">Reference proteome</keyword>
<organism evidence="14 15">
    <name type="scientific">Callorhinchus milii</name>
    <name type="common">Ghost shark</name>
    <dbReference type="NCBI Taxonomy" id="7868"/>
    <lineage>
        <taxon>Eukaryota</taxon>
        <taxon>Metazoa</taxon>
        <taxon>Chordata</taxon>
        <taxon>Craniata</taxon>
        <taxon>Vertebrata</taxon>
        <taxon>Chondrichthyes</taxon>
        <taxon>Holocephali</taxon>
        <taxon>Chimaeriformes</taxon>
        <taxon>Callorhinchidae</taxon>
        <taxon>Callorhinchus</taxon>
    </lineage>
</organism>
<feature type="region of interest" description="Disordered" evidence="13">
    <location>
        <begin position="2462"/>
        <end position="2520"/>
    </location>
</feature>
<reference evidence="15" key="3">
    <citation type="journal article" date="2014" name="Nature">
        <title>Elephant shark genome provides unique insights into gnathostome evolution.</title>
        <authorList>
            <consortium name="International Elephant Shark Genome Sequencing Consortium"/>
            <person name="Venkatesh B."/>
            <person name="Lee A.P."/>
            <person name="Ravi V."/>
            <person name="Maurya A.K."/>
            <person name="Lian M.M."/>
            <person name="Swann J.B."/>
            <person name="Ohta Y."/>
            <person name="Flajnik M.F."/>
            <person name="Sutoh Y."/>
            <person name="Kasahara M."/>
            <person name="Hoon S."/>
            <person name="Gangu V."/>
            <person name="Roy S.W."/>
            <person name="Irimia M."/>
            <person name="Korzh V."/>
            <person name="Kondrychyn I."/>
            <person name="Lim Z.W."/>
            <person name="Tay B.H."/>
            <person name="Tohari S."/>
            <person name="Kong K.W."/>
            <person name="Ho S."/>
            <person name="Lorente-Galdos B."/>
            <person name="Quilez J."/>
            <person name="Marques-Bonet T."/>
            <person name="Raney B.J."/>
            <person name="Ingham P.W."/>
            <person name="Tay A."/>
            <person name="Hillier L.W."/>
            <person name="Minx P."/>
            <person name="Boehm T."/>
            <person name="Wilson R.K."/>
            <person name="Brenner S."/>
            <person name="Warren W.C."/>
        </authorList>
    </citation>
    <scope>NUCLEOTIDE SEQUENCE [LARGE SCALE GENOMIC DNA]</scope>
</reference>
<accession>A0A4W3GRR5</accession>
<feature type="compositionally biased region" description="Polar residues" evidence="13">
    <location>
        <begin position="512"/>
        <end position="530"/>
    </location>
</feature>
<dbReference type="GeneTree" id="ENSGT00810000125473"/>
<evidence type="ECO:0000256" key="2">
    <source>
        <dbReference type="ARBA" id="ARBA00004369"/>
    </source>
</evidence>
<dbReference type="FunFam" id="1.20.58.60:FF:000117">
    <property type="entry name" value="A-kinase anchor protein 6"/>
    <property type="match status" value="1"/>
</dbReference>
<feature type="region of interest" description="Disordered" evidence="13">
    <location>
        <begin position="1549"/>
        <end position="1571"/>
    </location>
</feature>
<comment type="subunit">
    <text evidence="9">Interacts with RII subunit of PKA, phosphatase 2B (calcineurin) and AKAP79. Interacts with SYNPO2.</text>
</comment>
<protein>
    <recommendedName>
        <fullName evidence="10">A-kinase anchor protein 6</fullName>
    </recommendedName>
    <alternativeName>
        <fullName evidence="11">Protein kinase A-anchoring protein 6</fullName>
    </alternativeName>
    <alternativeName>
        <fullName evidence="12">mAKAP</fullName>
    </alternativeName>
</protein>
<dbReference type="InParanoid" id="A0A4W3GRR5"/>
<feature type="compositionally biased region" description="Polar residues" evidence="13">
    <location>
        <begin position="1374"/>
        <end position="1384"/>
    </location>
</feature>
<evidence type="ECO:0000256" key="9">
    <source>
        <dbReference type="ARBA" id="ARBA00065965"/>
    </source>
</evidence>
<dbReference type="GO" id="GO:0044325">
    <property type="term" value="F:transmembrane transporter binding"/>
    <property type="evidence" value="ECO:0007669"/>
    <property type="project" value="UniProtKB-ARBA"/>
</dbReference>
<evidence type="ECO:0000313" key="14">
    <source>
        <dbReference type="Ensembl" id="ENSCMIP00000005710.1"/>
    </source>
</evidence>
<feature type="region of interest" description="Disordered" evidence="13">
    <location>
        <begin position="477"/>
        <end position="530"/>
    </location>
</feature>
<evidence type="ECO:0000256" key="13">
    <source>
        <dbReference type="SAM" id="MobiDB-lite"/>
    </source>
</evidence>
<reference evidence="14" key="5">
    <citation type="submission" date="2025-09" db="UniProtKB">
        <authorList>
            <consortium name="Ensembl"/>
        </authorList>
    </citation>
    <scope>IDENTIFICATION</scope>
</reference>
<dbReference type="GO" id="GO:0032991">
    <property type="term" value="C:protein-containing complex"/>
    <property type="evidence" value="ECO:0007669"/>
    <property type="project" value="UniProtKB-ARBA"/>
</dbReference>
<feature type="compositionally biased region" description="Polar residues" evidence="13">
    <location>
        <begin position="18"/>
        <end position="28"/>
    </location>
</feature>
<dbReference type="PANTHER" id="PTHR14514">
    <property type="entry name" value="PKA ANCHORING PROTEIN"/>
    <property type="match status" value="1"/>
</dbReference>
<dbReference type="FunFam" id="1.20.58.60:FF:000113">
    <property type="entry name" value="A-kinase anchor protein 6"/>
    <property type="match status" value="1"/>
</dbReference>
<evidence type="ECO:0000256" key="10">
    <source>
        <dbReference type="ARBA" id="ARBA00069481"/>
    </source>
</evidence>
<feature type="region of interest" description="Disordered" evidence="13">
    <location>
        <begin position="1337"/>
        <end position="1411"/>
    </location>
</feature>
<gene>
    <name evidence="14" type="primary">akap6</name>
</gene>
<feature type="compositionally biased region" description="Polar residues" evidence="13">
    <location>
        <begin position="296"/>
        <end position="305"/>
    </location>
</feature>
<feature type="compositionally biased region" description="Polar residues" evidence="13">
    <location>
        <begin position="1392"/>
        <end position="1411"/>
    </location>
</feature>
<keyword evidence="5" id="KW-0703">Sarcoplasmic reticulum</keyword>
<feature type="region of interest" description="Disordered" evidence="13">
    <location>
        <begin position="1"/>
        <end position="52"/>
    </location>
</feature>
<dbReference type="SUPFAM" id="SSF46966">
    <property type="entry name" value="Spectrin repeat"/>
    <property type="match status" value="2"/>
</dbReference>
<feature type="compositionally biased region" description="Polar residues" evidence="13">
    <location>
        <begin position="313"/>
        <end position="332"/>
    </location>
</feature>
<keyword evidence="4" id="KW-0677">Repeat</keyword>
<evidence type="ECO:0000256" key="5">
    <source>
        <dbReference type="ARBA" id="ARBA00022951"/>
    </source>
</evidence>
<reference evidence="14" key="4">
    <citation type="submission" date="2025-08" db="UniProtKB">
        <authorList>
            <consortium name="Ensembl"/>
        </authorList>
    </citation>
    <scope>IDENTIFICATION</scope>
</reference>
<feature type="compositionally biased region" description="Polar residues" evidence="13">
    <location>
        <begin position="546"/>
        <end position="564"/>
    </location>
</feature>